<evidence type="ECO:0000256" key="1">
    <source>
        <dbReference type="SAM" id="SignalP"/>
    </source>
</evidence>
<dbReference type="PANTHER" id="PTHR31104">
    <property type="entry name" value="PEPTIDE-N4-(N-ACETYL-BETA-GLUCOSAMINYL)ASPARAGINE AMIDASE A PROTEIN"/>
    <property type="match status" value="1"/>
</dbReference>
<name>V4PWD9_9CAUL</name>
<keyword evidence="4" id="KW-1185">Reference proteome</keyword>
<evidence type="ECO:0000313" key="4">
    <source>
        <dbReference type="Proteomes" id="UP000017837"/>
    </source>
</evidence>
<evidence type="ECO:0000313" key="3">
    <source>
        <dbReference type="EMBL" id="ESQ92671.1"/>
    </source>
</evidence>
<gene>
    <name evidence="3" type="ORF">ABENE_07575</name>
</gene>
<proteinExistence type="predicted"/>
<dbReference type="eggNOG" id="ENOG502Z8PR">
    <property type="taxonomic scope" value="Bacteria"/>
</dbReference>
<dbReference type="InterPro" id="IPR021102">
    <property type="entry name" value="PNGase_A"/>
</dbReference>
<dbReference type="EMBL" id="AWGB01000011">
    <property type="protein sequence ID" value="ESQ92671.1"/>
    <property type="molecule type" value="Genomic_DNA"/>
</dbReference>
<dbReference type="Pfam" id="PF12222">
    <property type="entry name" value="PNGaseA"/>
    <property type="match status" value="1"/>
</dbReference>
<sequence length="555" mass="60617">MWLMRLTPLLAALAASAHAETIAAPPPAPIGTNTVASAELYVARPGTTPCVVDLLAKHEFIGEQPVAMTYAPPAACPGPWAKVVIETDFNVTRGRQFDRTAIINLGGVNLYLGTTMEPRRDIAPVWHAERDITDYSSLLTTPQSGEFLLANYVDDTYTGHLFGAARLLFYPADAQNPAPATAQLVVPLSDRQASLTNAAPALTKTLTLPRNVERLYLDVMAEPQGDDEFWYGCVSDRFITKDANLCGGGSLRETEVLIDGTPAGVAPIYPWIYTGGINPYLWFPSPGVQTLNFEPYRVDLTPFAASLNDGLPHTIALQVEGARRYVYAMGTLMAWLDEGVSVVTGGLTRNTLKAPEINVDDARMSAKGSDLNGQMTTTLPRDYVIEGYVVTSHGRVTTRLHQTSRLSNHQAYETSLTQAIWRVRQSTDLATTLTTTDAAGVQTRMVEESFPLTIDYHDTFHKDYGLQDIDLYQGLKRTIRETGIDGRVRIRNEDLSTAPKLHALLDPKTHRTKATTGTSVHKVSVTDSDGACYDRTLTSRNNVVVTVSDGCTTKP</sequence>
<protein>
    <recommendedName>
        <fullName evidence="2">Peptide N-acetyl-beta-D-glucosaminyl asparaginase amidase A N-terminal domain-containing protein</fullName>
    </recommendedName>
</protein>
<feature type="domain" description="Peptide N-acetyl-beta-D-glucosaminyl asparaginase amidase A N-terminal" evidence="2">
    <location>
        <begin position="54"/>
        <end position="324"/>
    </location>
</feature>
<dbReference type="PATRIC" id="fig|1121022.4.peg.1518"/>
<evidence type="ECO:0000259" key="2">
    <source>
        <dbReference type="Pfam" id="PF12222"/>
    </source>
</evidence>
<feature type="chain" id="PRO_5004725148" description="Peptide N-acetyl-beta-D-glucosaminyl asparaginase amidase A N-terminal domain-containing protein" evidence="1">
    <location>
        <begin position="20"/>
        <end position="555"/>
    </location>
</feature>
<dbReference type="InterPro" id="IPR056948">
    <property type="entry name" value="PNGaseA_N"/>
</dbReference>
<dbReference type="Proteomes" id="UP000017837">
    <property type="component" value="Unassembled WGS sequence"/>
</dbReference>
<comment type="caution">
    <text evidence="3">The sequence shown here is derived from an EMBL/GenBank/DDBJ whole genome shotgun (WGS) entry which is preliminary data.</text>
</comment>
<dbReference type="AlphaFoldDB" id="V4PWD9"/>
<dbReference type="STRING" id="1121022.GCA_000376105_02904"/>
<accession>V4PWD9</accession>
<reference evidence="3 4" key="1">
    <citation type="journal article" date="2014" name="Nature">
        <title>Sequential evolution of bacterial morphology by co-option of a developmental regulator.</title>
        <authorList>
            <person name="Jiang C."/>
            <person name="Brown P.J."/>
            <person name="Ducret A."/>
            <person name="Brun Y.V."/>
        </authorList>
    </citation>
    <scope>NUCLEOTIDE SEQUENCE [LARGE SCALE GENOMIC DNA]</scope>
    <source>
        <strain evidence="3 4">DSM 16100</strain>
    </source>
</reference>
<keyword evidence="1" id="KW-0732">Signal</keyword>
<organism evidence="3 4">
    <name type="scientific">Asticcacaulis benevestitus DSM 16100 = ATCC BAA-896</name>
    <dbReference type="NCBI Taxonomy" id="1121022"/>
    <lineage>
        <taxon>Bacteria</taxon>
        <taxon>Pseudomonadati</taxon>
        <taxon>Pseudomonadota</taxon>
        <taxon>Alphaproteobacteria</taxon>
        <taxon>Caulobacterales</taxon>
        <taxon>Caulobacteraceae</taxon>
        <taxon>Asticcacaulis</taxon>
    </lineage>
</organism>
<feature type="signal peptide" evidence="1">
    <location>
        <begin position="1"/>
        <end position="19"/>
    </location>
</feature>